<evidence type="ECO:0000256" key="1">
    <source>
        <dbReference type="ARBA" id="ARBA00022448"/>
    </source>
</evidence>
<keyword evidence="2" id="KW-1003">Cell membrane</keyword>
<evidence type="ECO:0000256" key="5">
    <source>
        <dbReference type="ARBA" id="ARBA00022840"/>
    </source>
</evidence>
<keyword evidence="5 7" id="KW-0067">ATP-binding</keyword>
<evidence type="ECO:0000256" key="3">
    <source>
        <dbReference type="ARBA" id="ARBA00022519"/>
    </source>
</evidence>
<dbReference type="SUPFAM" id="SSF52540">
    <property type="entry name" value="P-loop containing nucleoside triphosphate hydrolases"/>
    <property type="match status" value="1"/>
</dbReference>
<dbReference type="EMBL" id="JBIYDN010000004">
    <property type="protein sequence ID" value="MFK4441827.1"/>
    <property type="molecule type" value="Genomic_DNA"/>
</dbReference>
<evidence type="ECO:0000313" key="8">
    <source>
        <dbReference type="Proteomes" id="UP001620514"/>
    </source>
</evidence>
<sequence length="261" mass="27632">MSLLKVEALVKRYGGLMATDHFSITIAPGEIHAIIGPNGAGKSTLIGQLSGELQPDEGRILFNGRDITRLTVDQRARLGLARSYQITSVLPEFTALENVKLAVNALRGSRFGCWQPMAAARAIAAPAQALLDQVGLGERAQVAVADMAHGEHRQLELAMALAGRPTLLLLDEPMAGMSQSESAQMTAQLRALKGDHAMLLVEHDMDAVFALADRITVLVYGRAIACGTPAEIRADAAVRAAYLGDDETADETALAAPGEQA</sequence>
<dbReference type="Pfam" id="PF12399">
    <property type="entry name" value="BCA_ABC_TP_C"/>
    <property type="match status" value="1"/>
</dbReference>
<gene>
    <name evidence="7" type="ORF">ABH943_001842</name>
</gene>
<dbReference type="Proteomes" id="UP001620514">
    <property type="component" value="Unassembled WGS sequence"/>
</dbReference>
<dbReference type="InterPro" id="IPR027417">
    <property type="entry name" value="P-loop_NTPase"/>
</dbReference>
<proteinExistence type="predicted"/>
<evidence type="ECO:0000259" key="6">
    <source>
        <dbReference type="PROSITE" id="PS50893"/>
    </source>
</evidence>
<evidence type="ECO:0000256" key="2">
    <source>
        <dbReference type="ARBA" id="ARBA00022475"/>
    </source>
</evidence>
<evidence type="ECO:0000313" key="7">
    <source>
        <dbReference type="EMBL" id="MFK4441827.1"/>
    </source>
</evidence>
<dbReference type="PROSITE" id="PS50893">
    <property type="entry name" value="ABC_TRANSPORTER_2"/>
    <property type="match status" value="1"/>
</dbReference>
<dbReference type="InterPro" id="IPR032823">
    <property type="entry name" value="BCA_ABC_TP_C"/>
</dbReference>
<evidence type="ECO:0000256" key="4">
    <source>
        <dbReference type="ARBA" id="ARBA00022741"/>
    </source>
</evidence>
<dbReference type="Pfam" id="PF00005">
    <property type="entry name" value="ABC_tran"/>
    <property type="match status" value="1"/>
</dbReference>
<dbReference type="SMART" id="SM00382">
    <property type="entry name" value="AAA"/>
    <property type="match status" value="1"/>
</dbReference>
<dbReference type="PANTHER" id="PTHR45772:SF2">
    <property type="entry name" value="ABC TRANSPORTER ATP-BINDING PROTEIN"/>
    <property type="match status" value="1"/>
</dbReference>
<organism evidence="7 8">
    <name type="scientific">Caballeronia udeis</name>
    <dbReference type="NCBI Taxonomy" id="1232866"/>
    <lineage>
        <taxon>Bacteria</taxon>
        <taxon>Pseudomonadati</taxon>
        <taxon>Pseudomonadota</taxon>
        <taxon>Betaproteobacteria</taxon>
        <taxon>Burkholderiales</taxon>
        <taxon>Burkholderiaceae</taxon>
        <taxon>Caballeronia</taxon>
    </lineage>
</organism>
<name>A0ABW8ME66_9BURK</name>
<dbReference type="GO" id="GO:0005524">
    <property type="term" value="F:ATP binding"/>
    <property type="evidence" value="ECO:0007669"/>
    <property type="project" value="UniProtKB-KW"/>
</dbReference>
<keyword evidence="3" id="KW-0997">Cell inner membrane</keyword>
<dbReference type="Gene3D" id="3.40.50.300">
    <property type="entry name" value="P-loop containing nucleotide triphosphate hydrolases"/>
    <property type="match status" value="1"/>
</dbReference>
<dbReference type="CDD" id="cd03219">
    <property type="entry name" value="ABC_Mj1267_LivG_branched"/>
    <property type="match status" value="1"/>
</dbReference>
<dbReference type="InterPro" id="IPR003593">
    <property type="entry name" value="AAA+_ATPase"/>
</dbReference>
<accession>A0ABW8ME66</accession>
<feature type="domain" description="ABC transporter" evidence="6">
    <location>
        <begin position="4"/>
        <end position="245"/>
    </location>
</feature>
<dbReference type="InterPro" id="IPR051120">
    <property type="entry name" value="ABC_AA/LPS_Transport"/>
</dbReference>
<keyword evidence="4" id="KW-0547">Nucleotide-binding</keyword>
<dbReference type="InterPro" id="IPR003439">
    <property type="entry name" value="ABC_transporter-like_ATP-bd"/>
</dbReference>
<comment type="caution">
    <text evidence="7">The sequence shown here is derived from an EMBL/GenBank/DDBJ whole genome shotgun (WGS) entry which is preliminary data.</text>
</comment>
<reference evidence="7 8" key="1">
    <citation type="submission" date="2024-11" db="EMBL/GenBank/DDBJ databases">
        <title>Using genomics to understand microbial adaptation to soil warming.</title>
        <authorList>
            <person name="Deangelis K.M. PhD."/>
        </authorList>
    </citation>
    <scope>NUCLEOTIDE SEQUENCE [LARGE SCALE GENOMIC DNA]</scope>
    <source>
        <strain evidence="7 8">GAS97</strain>
    </source>
</reference>
<dbReference type="RefSeq" id="WP_404605830.1">
    <property type="nucleotide sequence ID" value="NZ_JBIYDN010000004.1"/>
</dbReference>
<keyword evidence="8" id="KW-1185">Reference proteome</keyword>
<protein>
    <submittedName>
        <fullName evidence="7">Branched-chain amino acid transport system ATP-binding protein</fullName>
    </submittedName>
</protein>
<keyword evidence="3" id="KW-0472">Membrane</keyword>
<dbReference type="PANTHER" id="PTHR45772">
    <property type="entry name" value="CONSERVED COMPONENT OF ABC TRANSPORTER FOR NATURAL AMINO ACIDS-RELATED"/>
    <property type="match status" value="1"/>
</dbReference>
<keyword evidence="1" id="KW-0813">Transport</keyword>